<dbReference type="InterPro" id="IPR000515">
    <property type="entry name" value="MetI-like"/>
</dbReference>
<comment type="subcellular location">
    <subcellularLocation>
        <location evidence="1 7">Cell membrane</location>
        <topology evidence="1 7">Multi-pass membrane protein</topology>
    </subcellularLocation>
</comment>
<evidence type="ECO:0000256" key="1">
    <source>
        <dbReference type="ARBA" id="ARBA00004651"/>
    </source>
</evidence>
<keyword evidence="8" id="KW-0732">Signal</keyword>
<evidence type="ECO:0000256" key="7">
    <source>
        <dbReference type="RuleBase" id="RU363032"/>
    </source>
</evidence>
<organism evidence="10 11">
    <name type="scientific">Calditerricola satsumensis</name>
    <dbReference type="NCBI Taxonomy" id="373054"/>
    <lineage>
        <taxon>Bacteria</taxon>
        <taxon>Bacillati</taxon>
        <taxon>Bacillota</taxon>
        <taxon>Bacilli</taxon>
        <taxon>Bacillales</taxon>
        <taxon>Bacillaceae</taxon>
        <taxon>Calditerricola</taxon>
    </lineage>
</organism>
<feature type="transmembrane region" description="Helical" evidence="7">
    <location>
        <begin position="194"/>
        <end position="215"/>
    </location>
</feature>
<evidence type="ECO:0000313" key="10">
    <source>
        <dbReference type="EMBL" id="GGK00584.1"/>
    </source>
</evidence>
<dbReference type="EMBL" id="BMOF01000023">
    <property type="protein sequence ID" value="GGK00584.1"/>
    <property type="molecule type" value="Genomic_DNA"/>
</dbReference>
<dbReference type="InterPro" id="IPR005769">
    <property type="entry name" value="PhnE/PtxC"/>
</dbReference>
<keyword evidence="2 7" id="KW-0813">Transport</keyword>
<accession>A0A8J3FB89</accession>
<keyword evidence="6 7" id="KW-0472">Membrane</keyword>
<feature type="chain" id="PRO_5038387041" evidence="8">
    <location>
        <begin position="23"/>
        <end position="252"/>
    </location>
</feature>
<dbReference type="CDD" id="cd06261">
    <property type="entry name" value="TM_PBP2"/>
    <property type="match status" value="1"/>
</dbReference>
<comment type="caution">
    <text evidence="10">The sequence shown here is derived from an EMBL/GenBank/DDBJ whole genome shotgun (WGS) entry which is preliminary data.</text>
</comment>
<dbReference type="Pfam" id="PF00528">
    <property type="entry name" value="BPD_transp_1"/>
    <property type="match status" value="1"/>
</dbReference>
<keyword evidence="11" id="KW-1185">Reference proteome</keyword>
<dbReference type="GO" id="GO:0015416">
    <property type="term" value="F:ABC-type phosphonate transporter activity"/>
    <property type="evidence" value="ECO:0007669"/>
    <property type="project" value="InterPro"/>
</dbReference>
<feature type="transmembrane region" description="Helical" evidence="7">
    <location>
        <begin position="58"/>
        <end position="85"/>
    </location>
</feature>
<reference evidence="10" key="1">
    <citation type="journal article" date="2014" name="Int. J. Syst. Evol. Microbiol.">
        <title>Complete genome sequence of Corynebacterium casei LMG S-19264T (=DSM 44701T), isolated from a smear-ripened cheese.</title>
        <authorList>
            <consortium name="US DOE Joint Genome Institute (JGI-PGF)"/>
            <person name="Walter F."/>
            <person name="Albersmeier A."/>
            <person name="Kalinowski J."/>
            <person name="Ruckert C."/>
        </authorList>
    </citation>
    <scope>NUCLEOTIDE SEQUENCE</scope>
    <source>
        <strain evidence="10">JCM 14719</strain>
    </source>
</reference>
<keyword evidence="3" id="KW-1003">Cell membrane</keyword>
<feature type="transmembrane region" description="Helical" evidence="7">
    <location>
        <begin position="227"/>
        <end position="247"/>
    </location>
</feature>
<evidence type="ECO:0000256" key="6">
    <source>
        <dbReference type="ARBA" id="ARBA00023136"/>
    </source>
</evidence>
<evidence type="ECO:0000259" key="9">
    <source>
        <dbReference type="PROSITE" id="PS50928"/>
    </source>
</evidence>
<dbReference type="GO" id="GO:0005886">
    <property type="term" value="C:plasma membrane"/>
    <property type="evidence" value="ECO:0007669"/>
    <property type="project" value="UniProtKB-SubCell"/>
</dbReference>
<dbReference type="PROSITE" id="PS50928">
    <property type="entry name" value="ABC_TM1"/>
    <property type="match status" value="1"/>
</dbReference>
<comment type="similarity">
    <text evidence="7">Belongs to the binding-protein-dependent transport system permease family.</text>
</comment>
<name>A0A8J3FB89_9BACI</name>
<gene>
    <name evidence="10" type="primary">phnE</name>
    <name evidence="10" type="ORF">GCM10007043_13250</name>
</gene>
<sequence length="252" mass="27353">MRRRMAKRFGFFLLLAAAALWAARGTEVNPAQFRNLFNSVDLLRQFFPLDWTDAGRTFAAALVTLQMAFLGTLTALVMAFPAAFLAARNTAPSRGGYALVRGALNVLRAVPEIVIALLLVPMVGLGPFPGVLTIFLHNVGVLGKLISELIEAADPGPPEAVASTGARRLLVYLYGIVPQIWPNVLSQYFYRFEVAIRASLFLGLIGAGGIGEQLLIHFKLFQYSRMAVDILAIIVLVMAVDALGGVVRKRVI</sequence>
<dbReference type="AlphaFoldDB" id="A0A8J3FB89"/>
<dbReference type="InterPro" id="IPR035906">
    <property type="entry name" value="MetI-like_sf"/>
</dbReference>
<proteinExistence type="inferred from homology"/>
<dbReference type="RefSeq" id="WP_229725755.1">
    <property type="nucleotide sequence ID" value="NZ_BMOF01000023.1"/>
</dbReference>
<evidence type="ECO:0000256" key="4">
    <source>
        <dbReference type="ARBA" id="ARBA00022692"/>
    </source>
</evidence>
<dbReference type="PANTHER" id="PTHR30043">
    <property type="entry name" value="PHOSPHONATES TRANSPORT SYSTEM PERMEASE PROTEIN"/>
    <property type="match status" value="1"/>
</dbReference>
<evidence type="ECO:0000256" key="3">
    <source>
        <dbReference type="ARBA" id="ARBA00022475"/>
    </source>
</evidence>
<feature type="signal peptide" evidence="8">
    <location>
        <begin position="1"/>
        <end position="22"/>
    </location>
</feature>
<evidence type="ECO:0000313" key="11">
    <source>
        <dbReference type="Proteomes" id="UP000637720"/>
    </source>
</evidence>
<reference evidence="10" key="2">
    <citation type="submission" date="2020-09" db="EMBL/GenBank/DDBJ databases">
        <authorList>
            <person name="Sun Q."/>
            <person name="Ohkuma M."/>
        </authorList>
    </citation>
    <scope>NUCLEOTIDE SEQUENCE</scope>
    <source>
        <strain evidence="10">JCM 14719</strain>
    </source>
</reference>
<dbReference type="PANTHER" id="PTHR30043:SF1">
    <property type="entry name" value="ABC TRANSPORT SYSTEM PERMEASE PROTEIN P69"/>
    <property type="match status" value="1"/>
</dbReference>
<dbReference type="Gene3D" id="1.10.3720.10">
    <property type="entry name" value="MetI-like"/>
    <property type="match status" value="1"/>
</dbReference>
<feature type="domain" description="ABC transmembrane type-1" evidence="9">
    <location>
        <begin position="61"/>
        <end position="244"/>
    </location>
</feature>
<dbReference type="Proteomes" id="UP000637720">
    <property type="component" value="Unassembled WGS sequence"/>
</dbReference>
<dbReference type="NCBIfam" id="TIGR01097">
    <property type="entry name" value="PhnE"/>
    <property type="match status" value="1"/>
</dbReference>
<protein>
    <submittedName>
        <fullName evidence="10">Phosphonate transporter PhnE</fullName>
    </submittedName>
</protein>
<feature type="transmembrane region" description="Helical" evidence="7">
    <location>
        <begin position="106"/>
        <end position="128"/>
    </location>
</feature>
<evidence type="ECO:0000256" key="5">
    <source>
        <dbReference type="ARBA" id="ARBA00022989"/>
    </source>
</evidence>
<keyword evidence="4 7" id="KW-0812">Transmembrane</keyword>
<evidence type="ECO:0000256" key="2">
    <source>
        <dbReference type="ARBA" id="ARBA00022448"/>
    </source>
</evidence>
<keyword evidence="5 7" id="KW-1133">Transmembrane helix</keyword>
<dbReference type="SUPFAM" id="SSF161098">
    <property type="entry name" value="MetI-like"/>
    <property type="match status" value="1"/>
</dbReference>
<evidence type="ECO:0000256" key="8">
    <source>
        <dbReference type="SAM" id="SignalP"/>
    </source>
</evidence>